<dbReference type="STRING" id="555088.DealDRAFT_1037"/>
<evidence type="ECO:0000256" key="2">
    <source>
        <dbReference type="ARBA" id="ARBA00006228"/>
    </source>
</evidence>
<dbReference type="Pfam" id="PF01899">
    <property type="entry name" value="MNHE"/>
    <property type="match status" value="1"/>
</dbReference>
<dbReference type="AlphaFoldDB" id="C0GEX8"/>
<keyword evidence="10" id="KW-1185">Reference proteome</keyword>
<dbReference type="PANTHER" id="PTHR34584">
    <property type="entry name" value="NA(+)/H(+) ANTIPORTER SUBUNIT E1"/>
    <property type="match status" value="1"/>
</dbReference>
<evidence type="ECO:0000256" key="5">
    <source>
        <dbReference type="ARBA" id="ARBA00022692"/>
    </source>
</evidence>
<keyword evidence="3" id="KW-0813">Transport</keyword>
<dbReference type="Proteomes" id="UP000006443">
    <property type="component" value="Unassembled WGS sequence"/>
</dbReference>
<evidence type="ECO:0000313" key="9">
    <source>
        <dbReference type="EMBL" id="EEG78160.1"/>
    </source>
</evidence>
<evidence type="ECO:0000256" key="6">
    <source>
        <dbReference type="ARBA" id="ARBA00022989"/>
    </source>
</evidence>
<evidence type="ECO:0000256" key="1">
    <source>
        <dbReference type="ARBA" id="ARBA00004651"/>
    </source>
</evidence>
<dbReference type="RefSeq" id="WP_008515506.1">
    <property type="nucleotide sequence ID" value="NZ_ACJM01000004.1"/>
</dbReference>
<evidence type="ECO:0000256" key="4">
    <source>
        <dbReference type="ARBA" id="ARBA00022475"/>
    </source>
</evidence>
<dbReference type="GO" id="GO:0008324">
    <property type="term" value="F:monoatomic cation transmembrane transporter activity"/>
    <property type="evidence" value="ECO:0007669"/>
    <property type="project" value="InterPro"/>
</dbReference>
<dbReference type="PIRSF" id="PIRSF019239">
    <property type="entry name" value="MrpE"/>
    <property type="match status" value="1"/>
</dbReference>
<keyword evidence="4" id="KW-1003">Cell membrane</keyword>
<evidence type="ECO:0000256" key="7">
    <source>
        <dbReference type="ARBA" id="ARBA00023136"/>
    </source>
</evidence>
<reference evidence="9 10" key="1">
    <citation type="submission" date="2009-02" db="EMBL/GenBank/DDBJ databases">
        <title>Sequencing of the draft genome and assembly of Dethiobacter alkaliphilus AHT 1.</title>
        <authorList>
            <consortium name="US DOE Joint Genome Institute (JGI-PGF)"/>
            <person name="Lucas S."/>
            <person name="Copeland A."/>
            <person name="Lapidus A."/>
            <person name="Glavina del Rio T."/>
            <person name="Dalin E."/>
            <person name="Tice H."/>
            <person name="Bruce D."/>
            <person name="Goodwin L."/>
            <person name="Pitluck S."/>
            <person name="Larimer F."/>
            <person name="Land M.L."/>
            <person name="Hauser L."/>
            <person name="Muyzer G."/>
        </authorList>
    </citation>
    <scope>NUCLEOTIDE SEQUENCE [LARGE SCALE GENOMIC DNA]</scope>
    <source>
        <strain evidence="9 10">AHT 1</strain>
    </source>
</reference>
<name>C0GEX8_DETAL</name>
<dbReference type="GO" id="GO:0015297">
    <property type="term" value="F:antiporter activity"/>
    <property type="evidence" value="ECO:0007669"/>
    <property type="project" value="UniProtKB-KW"/>
</dbReference>
<protein>
    <submittedName>
        <fullName evidence="9">Cation antiporter</fullName>
    </submittedName>
</protein>
<dbReference type="GO" id="GO:0005886">
    <property type="term" value="C:plasma membrane"/>
    <property type="evidence" value="ECO:0007669"/>
    <property type="project" value="UniProtKB-SubCell"/>
</dbReference>
<dbReference type="EMBL" id="ACJM01000004">
    <property type="protein sequence ID" value="EEG78160.1"/>
    <property type="molecule type" value="Genomic_DNA"/>
</dbReference>
<accession>C0GEX8</accession>
<comment type="caution">
    <text evidence="9">The sequence shown here is derived from an EMBL/GenBank/DDBJ whole genome shotgun (WGS) entry which is preliminary data.</text>
</comment>
<keyword evidence="5 8" id="KW-0812">Transmembrane</keyword>
<proteinExistence type="inferred from homology"/>
<dbReference type="eggNOG" id="COG1863">
    <property type="taxonomic scope" value="Bacteria"/>
</dbReference>
<gene>
    <name evidence="9" type="ORF">DealDRAFT_1037</name>
</gene>
<comment type="subcellular location">
    <subcellularLocation>
        <location evidence="1">Cell membrane</location>
        <topology evidence="1">Multi-pass membrane protein</topology>
    </subcellularLocation>
</comment>
<evidence type="ECO:0000256" key="8">
    <source>
        <dbReference type="SAM" id="Phobius"/>
    </source>
</evidence>
<comment type="similarity">
    <text evidence="2">Belongs to the CPA3 antiporters (TC 2.A.63) subunit E family.</text>
</comment>
<sequence>MSKNKYGATFWVMVGILFIFWILITWRVNWQHLLIGALCSYGIARFNHDLLLKPEERPLYHKATIGRWIKYFYILVVEIFKANWDVAKIVLRPKMDISPGFVKYRTEVKKPLNRVILANSITLTPGTLTVEVEEGIFYVHAITRQNAEDVATWDMQDKLTEIEELEKHVS</sequence>
<dbReference type="InterPro" id="IPR002758">
    <property type="entry name" value="Cation_antiport_E"/>
</dbReference>
<evidence type="ECO:0000256" key="3">
    <source>
        <dbReference type="ARBA" id="ARBA00022449"/>
    </source>
</evidence>
<keyword evidence="3" id="KW-0050">Antiport</keyword>
<evidence type="ECO:0000313" key="10">
    <source>
        <dbReference type="Proteomes" id="UP000006443"/>
    </source>
</evidence>
<dbReference type="PANTHER" id="PTHR34584:SF1">
    <property type="entry name" value="NA(+)_H(+) ANTIPORTER SUBUNIT E1"/>
    <property type="match status" value="1"/>
</dbReference>
<keyword evidence="7 8" id="KW-0472">Membrane</keyword>
<keyword evidence="6 8" id="KW-1133">Transmembrane helix</keyword>
<feature type="transmembrane region" description="Helical" evidence="8">
    <location>
        <begin position="6"/>
        <end position="24"/>
    </location>
</feature>
<organism evidence="9 10">
    <name type="scientific">Dethiobacter alkaliphilus AHT 1</name>
    <dbReference type="NCBI Taxonomy" id="555088"/>
    <lineage>
        <taxon>Bacteria</taxon>
        <taxon>Bacillati</taxon>
        <taxon>Bacillota</taxon>
        <taxon>Dethiobacteria</taxon>
        <taxon>Dethiobacterales</taxon>
        <taxon>Dethiobacteraceae</taxon>
        <taxon>Dethiobacter</taxon>
    </lineage>
</organism>
<dbReference type="OrthoDB" id="9800498at2"/>